<keyword evidence="2" id="KW-0378">Hydrolase</keyword>
<dbReference type="InterPro" id="IPR036412">
    <property type="entry name" value="HAD-like_sf"/>
</dbReference>
<dbReference type="Gene3D" id="3.40.50.1000">
    <property type="entry name" value="HAD superfamily/HAD-like"/>
    <property type="match status" value="1"/>
</dbReference>
<evidence type="ECO:0000313" key="3">
    <source>
        <dbReference type="EMBL" id="KAJ9156309.1"/>
    </source>
</evidence>
<dbReference type="InterPro" id="IPR006439">
    <property type="entry name" value="HAD-SF_hydro_IA"/>
</dbReference>
<dbReference type="InterPro" id="IPR023214">
    <property type="entry name" value="HAD_sf"/>
</dbReference>
<gene>
    <name evidence="3" type="ORF">NKR23_g1334</name>
</gene>
<evidence type="ECO:0000256" key="1">
    <source>
        <dbReference type="ARBA" id="ARBA00008106"/>
    </source>
</evidence>
<keyword evidence="4" id="KW-1185">Reference proteome</keyword>
<accession>A0AA38VWD7</accession>
<dbReference type="SFLD" id="SFLDG01129">
    <property type="entry name" value="C1.5:_HAD__Beta-PGM__Phosphata"/>
    <property type="match status" value="1"/>
</dbReference>
<dbReference type="PANTHER" id="PTHR43316:SF3">
    <property type="entry name" value="HALOACID DEHALOGENASE, TYPE II (AFU_ORTHOLOGUE AFUA_2G07750)-RELATED"/>
    <property type="match status" value="1"/>
</dbReference>
<dbReference type="EMBL" id="JANBVO010000002">
    <property type="protein sequence ID" value="KAJ9156309.1"/>
    <property type="molecule type" value="Genomic_DNA"/>
</dbReference>
<dbReference type="GO" id="GO:0016791">
    <property type="term" value="F:phosphatase activity"/>
    <property type="evidence" value="ECO:0007669"/>
    <property type="project" value="UniProtKB-ARBA"/>
</dbReference>
<dbReference type="NCBIfam" id="TIGR01493">
    <property type="entry name" value="HAD-SF-IA-v2"/>
    <property type="match status" value="1"/>
</dbReference>
<comment type="similarity">
    <text evidence="1">Belongs to the HAD-like hydrolase superfamily. S-2-haloalkanoic acid dehalogenase family.</text>
</comment>
<dbReference type="SUPFAM" id="SSF56784">
    <property type="entry name" value="HAD-like"/>
    <property type="match status" value="1"/>
</dbReference>
<dbReference type="InterPro" id="IPR051540">
    <property type="entry name" value="S-2-haloacid_dehalogenase"/>
</dbReference>
<dbReference type="PANTHER" id="PTHR43316">
    <property type="entry name" value="HYDROLASE, HALOACID DELAHOGENASE-RELATED"/>
    <property type="match status" value="1"/>
</dbReference>
<dbReference type="InterPro" id="IPR023198">
    <property type="entry name" value="PGP-like_dom2"/>
</dbReference>
<comment type="caution">
    <text evidence="3">The sequence shown here is derived from an EMBL/GenBank/DDBJ whole genome shotgun (WGS) entry which is preliminary data.</text>
</comment>
<dbReference type="NCBIfam" id="TIGR01428">
    <property type="entry name" value="HAD_type_II"/>
    <property type="match status" value="1"/>
</dbReference>
<evidence type="ECO:0000256" key="2">
    <source>
        <dbReference type="ARBA" id="ARBA00022801"/>
    </source>
</evidence>
<dbReference type="InterPro" id="IPR006328">
    <property type="entry name" value="2-HAD"/>
</dbReference>
<proteinExistence type="inferred from homology"/>
<dbReference type="PRINTS" id="PR00413">
    <property type="entry name" value="HADHALOGNASE"/>
</dbReference>
<protein>
    <submittedName>
        <fullName evidence="3">Haloacid dehalogenase</fullName>
    </submittedName>
</protein>
<dbReference type="Proteomes" id="UP001174694">
    <property type="component" value="Unassembled WGS sequence"/>
</dbReference>
<evidence type="ECO:0000313" key="4">
    <source>
        <dbReference type="Proteomes" id="UP001174694"/>
    </source>
</evidence>
<reference evidence="3" key="1">
    <citation type="submission" date="2022-07" db="EMBL/GenBank/DDBJ databases">
        <title>Fungi with potential for degradation of polypropylene.</title>
        <authorList>
            <person name="Gostincar C."/>
        </authorList>
    </citation>
    <scope>NUCLEOTIDE SEQUENCE</scope>
    <source>
        <strain evidence="3">EXF-13308</strain>
    </source>
</reference>
<dbReference type="Pfam" id="PF00702">
    <property type="entry name" value="Hydrolase"/>
    <property type="match status" value="1"/>
</dbReference>
<name>A0AA38VWD7_9PEZI</name>
<sequence length="269" mass="29982">MAVNKTLQDQIRALTFDVFGTVVDWRSSVEAALKREIHRKIDASSFTSLSPELQERVGSLTDKDLATFAQEWRDSYGVFTKGFVPGVTPWKDVDTHHYDSLVDLLDKWQLKGLLSQEETRALSLVWHRLAPWPDSSEGLHLLGTKLSTATLSNGNQSLLRDLNERGDLGFQKLISAEDFRAYKPNPSTYLGAAKALGVEPGELAMVAAHLGDLQAARGCGLRTIYVERPAEEAWGKDDERYAAAKEWVDIWVREGEGGFIEVARRLGLP</sequence>
<dbReference type="SFLD" id="SFLDS00003">
    <property type="entry name" value="Haloacid_Dehalogenase"/>
    <property type="match status" value="1"/>
</dbReference>
<dbReference type="GO" id="GO:0019120">
    <property type="term" value="F:hydrolase activity, acting on acid halide bonds, in C-halide compounds"/>
    <property type="evidence" value="ECO:0007669"/>
    <property type="project" value="InterPro"/>
</dbReference>
<dbReference type="AlphaFoldDB" id="A0AA38VWD7"/>
<dbReference type="Gene3D" id="1.10.150.240">
    <property type="entry name" value="Putative phosphatase, domain 2"/>
    <property type="match status" value="1"/>
</dbReference>
<organism evidence="3 4">
    <name type="scientific">Pleurostoma richardsiae</name>
    <dbReference type="NCBI Taxonomy" id="41990"/>
    <lineage>
        <taxon>Eukaryota</taxon>
        <taxon>Fungi</taxon>
        <taxon>Dikarya</taxon>
        <taxon>Ascomycota</taxon>
        <taxon>Pezizomycotina</taxon>
        <taxon>Sordariomycetes</taxon>
        <taxon>Sordariomycetidae</taxon>
        <taxon>Calosphaeriales</taxon>
        <taxon>Pleurostomataceae</taxon>
        <taxon>Pleurostoma</taxon>
    </lineage>
</organism>